<feature type="transmembrane region" description="Helical" evidence="1">
    <location>
        <begin position="238"/>
        <end position="265"/>
    </location>
</feature>
<organism evidence="2">
    <name type="scientific">Leptinotarsa decemlineata</name>
    <name type="common">Colorado potato beetle</name>
    <name type="synonym">Doryphora decemlineata</name>
    <dbReference type="NCBI Taxonomy" id="7539"/>
    <lineage>
        <taxon>Eukaryota</taxon>
        <taxon>Metazoa</taxon>
        <taxon>Ecdysozoa</taxon>
        <taxon>Arthropoda</taxon>
        <taxon>Hexapoda</taxon>
        <taxon>Insecta</taxon>
        <taxon>Pterygota</taxon>
        <taxon>Neoptera</taxon>
        <taxon>Endopterygota</taxon>
        <taxon>Coleoptera</taxon>
        <taxon>Polyphaga</taxon>
        <taxon>Cucujiformia</taxon>
        <taxon>Chrysomeloidea</taxon>
        <taxon>Chrysomelidae</taxon>
        <taxon>Chrysomelinae</taxon>
        <taxon>Doryphorini</taxon>
        <taxon>Leptinotarsa</taxon>
    </lineage>
</organism>
<evidence type="ECO:0000313" key="2">
    <source>
        <dbReference type="EMBL" id="AYA50022.1"/>
    </source>
</evidence>
<protein>
    <submittedName>
        <fullName evidence="2">Cuticular protein 74</fullName>
    </submittedName>
</protein>
<accession>A0A3Q8HGM0</accession>
<keyword evidence="1" id="KW-0472">Membrane</keyword>
<dbReference type="AlphaFoldDB" id="A0A3Q8HGM0"/>
<keyword evidence="1" id="KW-0812">Transmembrane</keyword>
<keyword evidence="1" id="KW-1133">Transmembrane helix</keyword>
<reference evidence="2" key="1">
    <citation type="submission" date="2017-11" db="EMBL/GenBank/DDBJ databases">
        <authorList>
            <person name="Wang Y.-W."/>
            <person name="Wan P.-J."/>
            <person name="Li G.-Q."/>
        </authorList>
    </citation>
    <scope>NUCLEOTIDE SEQUENCE</scope>
</reference>
<sequence length="545" mass="60497">MIILSNWCRVCYLSDSGLSIRKWSCDFSYWCSIGNWGSNFGNNSFLEEGFSIDNNIEAVDWVSSVVDSTSKTIGVNEGVATLDYITVTGFVLAFAVSGQTVLDIVGVVVLFTIMYLVNGCYEESYEEGVKNKTRRQTLVRNWSGRYLLVVVLGNRSRVCYFGDGRLGIRKWSSDFSYWCGVGNWGSNFGNNCFLDKRFSVYNSIESIHRVCCIIDSTSKTIGVNEGVATVNNITVTGFLLAFAVTGQTVLDIVGVVVLGMGIVFFRNNSFSYWSSVCQGSHYFCDRCGICKRCGWNYSSLSNCQTCEDFTLLKNFLGILCQYNQNREMLIKNAIKYRRKNVGRGCVFLLSYGSLVTRQVSLSGRYLLMIVLGYWSRVCYFSDSGLSIGKWSCDFSNWSCVCNWSSNFGNNSFLDKRFSVDNSVKSVNWISSVIDCTFEAISINEGVATLDYVTVTGFVLAFAVSSQTVLDIVGVVVLGMRVVFFRNNSFSYWGGIGQRSSYLGNGSSICYGGGIGQRCCWNDASLGSSQTGSESDELQILGIMFN</sequence>
<evidence type="ECO:0000256" key="1">
    <source>
        <dbReference type="SAM" id="Phobius"/>
    </source>
</evidence>
<dbReference type="EMBL" id="MG601697">
    <property type="protein sequence ID" value="AYA50022.1"/>
    <property type="molecule type" value="mRNA"/>
</dbReference>
<proteinExistence type="evidence at transcript level"/>
<name>A0A3Q8HGM0_LEPDE</name>